<accession>A0A4D5RG84</accession>
<evidence type="ECO:0000256" key="1">
    <source>
        <dbReference type="SAM" id="Phobius"/>
    </source>
</evidence>
<keyword evidence="1" id="KW-1133">Transmembrane helix</keyword>
<organism evidence="2">
    <name type="scientific">Ixodes scapularis</name>
    <name type="common">Black-legged tick</name>
    <name type="synonym">Deer tick</name>
    <dbReference type="NCBI Taxonomy" id="6945"/>
    <lineage>
        <taxon>Eukaryota</taxon>
        <taxon>Metazoa</taxon>
        <taxon>Ecdysozoa</taxon>
        <taxon>Arthropoda</taxon>
        <taxon>Chelicerata</taxon>
        <taxon>Arachnida</taxon>
        <taxon>Acari</taxon>
        <taxon>Parasitiformes</taxon>
        <taxon>Ixodida</taxon>
        <taxon>Ixodoidea</taxon>
        <taxon>Ixodidae</taxon>
        <taxon>Ixodinae</taxon>
        <taxon>Ixodes</taxon>
    </lineage>
</organism>
<feature type="transmembrane region" description="Helical" evidence="1">
    <location>
        <begin position="12"/>
        <end position="33"/>
    </location>
</feature>
<dbReference type="EMBL" id="GHJT01001938">
    <property type="protein sequence ID" value="MOY35909.1"/>
    <property type="molecule type" value="Transcribed_RNA"/>
</dbReference>
<keyword evidence="1" id="KW-0472">Membrane</keyword>
<sequence>MCTLFPRRFYWWPQAFLGACASRLSAASLAFLARRPQRRALALAWRRCTYASYFFSSSVGTRGFSKCRTLRRGITTPLSCVASFCSSSEASALAGLAALRGNRMSLDLYSLSRCTFCCRLSTLLLRRR</sequence>
<proteinExistence type="predicted"/>
<evidence type="ECO:0000313" key="2">
    <source>
        <dbReference type="EMBL" id="MOY35909.1"/>
    </source>
</evidence>
<name>A0A4D5RG84_IXOSC</name>
<dbReference type="PROSITE" id="PS51257">
    <property type="entry name" value="PROKAR_LIPOPROTEIN"/>
    <property type="match status" value="1"/>
</dbReference>
<dbReference type="AlphaFoldDB" id="A0A4D5RG84"/>
<keyword evidence="1" id="KW-0812">Transmembrane</keyword>
<reference evidence="2" key="1">
    <citation type="submission" date="2019-04" db="EMBL/GenBank/DDBJ databases">
        <title>An insight into the mialome of Ixodes scapularis.</title>
        <authorList>
            <person name="Ribeiro J.M."/>
            <person name="Mather T.N."/>
            <person name="Karim S."/>
        </authorList>
    </citation>
    <scope>NUCLEOTIDE SEQUENCE</scope>
</reference>
<protein>
    <submittedName>
        <fullName evidence="2">Uncharacterized protein</fullName>
    </submittedName>
</protein>